<keyword evidence="7" id="KW-0482">Metalloprotease</keyword>
<dbReference type="InterPro" id="IPR024079">
    <property type="entry name" value="MetalloPept_cat_dom_sf"/>
</dbReference>
<dbReference type="EMBL" id="ML977330">
    <property type="protein sequence ID" value="KAF2112555.1"/>
    <property type="molecule type" value="Genomic_DNA"/>
</dbReference>
<accession>A0A6A5YZI2</accession>
<dbReference type="AlphaFoldDB" id="A0A6A5YZI2"/>
<dbReference type="PANTHER" id="PTHR47466:SF1">
    <property type="entry name" value="METALLOPROTEASE MEP1 (AFU_ORTHOLOGUE AFUA_1G07730)-RELATED"/>
    <property type="match status" value="1"/>
</dbReference>
<evidence type="ECO:0000256" key="6">
    <source>
        <dbReference type="ARBA" id="ARBA00022833"/>
    </source>
</evidence>
<evidence type="ECO:0000256" key="1">
    <source>
        <dbReference type="ARBA" id="ARBA00008721"/>
    </source>
</evidence>
<dbReference type="GO" id="GO:0046872">
    <property type="term" value="F:metal ion binding"/>
    <property type="evidence" value="ECO:0007669"/>
    <property type="project" value="UniProtKB-KW"/>
</dbReference>
<evidence type="ECO:0000313" key="11">
    <source>
        <dbReference type="Proteomes" id="UP000799770"/>
    </source>
</evidence>
<dbReference type="OrthoDB" id="536211at2759"/>
<comment type="similarity">
    <text evidence="1">Belongs to the peptidase M43B family.</text>
</comment>
<evidence type="ECO:0000259" key="9">
    <source>
        <dbReference type="Pfam" id="PF05572"/>
    </source>
</evidence>
<reference evidence="10" key="1">
    <citation type="journal article" date="2020" name="Stud. Mycol.">
        <title>101 Dothideomycetes genomes: a test case for predicting lifestyles and emergence of pathogens.</title>
        <authorList>
            <person name="Haridas S."/>
            <person name="Albert R."/>
            <person name="Binder M."/>
            <person name="Bloem J."/>
            <person name="Labutti K."/>
            <person name="Salamov A."/>
            <person name="Andreopoulos B."/>
            <person name="Baker S."/>
            <person name="Barry K."/>
            <person name="Bills G."/>
            <person name="Bluhm B."/>
            <person name="Cannon C."/>
            <person name="Castanera R."/>
            <person name="Culley D."/>
            <person name="Daum C."/>
            <person name="Ezra D."/>
            <person name="Gonzalez J."/>
            <person name="Henrissat B."/>
            <person name="Kuo A."/>
            <person name="Liang C."/>
            <person name="Lipzen A."/>
            <person name="Lutzoni F."/>
            <person name="Magnuson J."/>
            <person name="Mondo S."/>
            <person name="Nolan M."/>
            <person name="Ohm R."/>
            <person name="Pangilinan J."/>
            <person name="Park H.-J."/>
            <person name="Ramirez L."/>
            <person name="Alfaro M."/>
            <person name="Sun H."/>
            <person name="Tritt A."/>
            <person name="Yoshinaga Y."/>
            <person name="Zwiers L.-H."/>
            <person name="Turgeon B."/>
            <person name="Goodwin S."/>
            <person name="Spatafora J."/>
            <person name="Crous P."/>
            <person name="Grigoriev I."/>
        </authorList>
    </citation>
    <scope>NUCLEOTIDE SEQUENCE</scope>
    <source>
        <strain evidence="10">CBS 627.86</strain>
    </source>
</reference>
<keyword evidence="5" id="KW-0378">Hydrolase</keyword>
<keyword evidence="11" id="KW-1185">Reference proteome</keyword>
<dbReference type="Proteomes" id="UP000799770">
    <property type="component" value="Unassembled WGS sequence"/>
</dbReference>
<keyword evidence="8" id="KW-1015">Disulfide bond</keyword>
<evidence type="ECO:0000256" key="7">
    <source>
        <dbReference type="ARBA" id="ARBA00023049"/>
    </source>
</evidence>
<evidence type="ECO:0000256" key="5">
    <source>
        <dbReference type="ARBA" id="ARBA00022801"/>
    </source>
</evidence>
<dbReference type="Gene3D" id="3.40.390.10">
    <property type="entry name" value="Collagenase (Catalytic Domain)"/>
    <property type="match status" value="1"/>
</dbReference>
<evidence type="ECO:0000256" key="2">
    <source>
        <dbReference type="ARBA" id="ARBA00022670"/>
    </source>
</evidence>
<protein>
    <submittedName>
        <fullName evidence="10">Pregnancy-associated plasma protein-A-domain-containing protein</fullName>
    </submittedName>
</protein>
<dbReference type="PANTHER" id="PTHR47466">
    <property type="match status" value="1"/>
</dbReference>
<dbReference type="GO" id="GO:0006508">
    <property type="term" value="P:proteolysis"/>
    <property type="evidence" value="ECO:0007669"/>
    <property type="project" value="UniProtKB-KW"/>
</dbReference>
<name>A0A6A5YZI2_9PLEO</name>
<proteinExistence type="inferred from homology"/>
<gene>
    <name evidence="10" type="ORF">BDV96DRAFT_579891</name>
</gene>
<organism evidence="10 11">
    <name type="scientific">Lophiotrema nucula</name>
    <dbReference type="NCBI Taxonomy" id="690887"/>
    <lineage>
        <taxon>Eukaryota</taxon>
        <taxon>Fungi</taxon>
        <taxon>Dikarya</taxon>
        <taxon>Ascomycota</taxon>
        <taxon>Pezizomycotina</taxon>
        <taxon>Dothideomycetes</taxon>
        <taxon>Pleosporomycetidae</taxon>
        <taxon>Pleosporales</taxon>
        <taxon>Lophiotremataceae</taxon>
        <taxon>Lophiotrema</taxon>
    </lineage>
</organism>
<evidence type="ECO:0000313" key="10">
    <source>
        <dbReference type="EMBL" id="KAF2112555.1"/>
    </source>
</evidence>
<keyword evidence="4" id="KW-0732">Signal</keyword>
<keyword evidence="6" id="KW-0862">Zinc</keyword>
<keyword evidence="3" id="KW-0479">Metal-binding</keyword>
<evidence type="ECO:0000256" key="4">
    <source>
        <dbReference type="ARBA" id="ARBA00022729"/>
    </source>
</evidence>
<evidence type="ECO:0000256" key="8">
    <source>
        <dbReference type="ARBA" id="ARBA00023157"/>
    </source>
</evidence>
<dbReference type="GO" id="GO:0008237">
    <property type="term" value="F:metallopeptidase activity"/>
    <property type="evidence" value="ECO:0007669"/>
    <property type="project" value="UniProtKB-KW"/>
</dbReference>
<dbReference type="Pfam" id="PF05572">
    <property type="entry name" value="Peptidase_M43"/>
    <property type="match status" value="1"/>
</dbReference>
<dbReference type="InterPro" id="IPR008754">
    <property type="entry name" value="Peptidase_M43"/>
</dbReference>
<dbReference type="SUPFAM" id="SSF55486">
    <property type="entry name" value="Metalloproteases ('zincins'), catalytic domain"/>
    <property type="match status" value="1"/>
</dbReference>
<evidence type="ECO:0000256" key="3">
    <source>
        <dbReference type="ARBA" id="ARBA00022723"/>
    </source>
</evidence>
<keyword evidence="2" id="KW-0645">Protease</keyword>
<sequence length="166" mass="17952">MRQLHMGDYQTLNVYMVEGAGGGVCSLPNGTASYAVDQDLLNADGCFVPLPKINGTVSGTLTHEVGHWFGLLHVFQGGCTGDGDYCDDTAPQAEASYGKLAKPGDINSCPAKQSCKAGVFDNVLNYMDYTDCSHEFTPCQGGRMSHSWTNYRDGRKLADGVQVRWE</sequence>
<feature type="domain" description="Peptidase M43 pregnancy-associated plasma-A" evidence="9">
    <location>
        <begin position="12"/>
        <end position="145"/>
    </location>
</feature>